<dbReference type="Proteomes" id="UP000219338">
    <property type="component" value="Unassembled WGS sequence"/>
</dbReference>
<proteinExistence type="predicted"/>
<evidence type="ECO:0000256" key="1">
    <source>
        <dbReference type="SAM" id="MobiDB-lite"/>
    </source>
</evidence>
<dbReference type="OMA" id="HGIHIFV"/>
<gene>
    <name evidence="2" type="ORF">ARMOST_10717</name>
</gene>
<feature type="region of interest" description="Disordered" evidence="1">
    <location>
        <begin position="505"/>
        <end position="568"/>
    </location>
</feature>
<keyword evidence="3" id="KW-1185">Reference proteome</keyword>
<dbReference type="AlphaFoldDB" id="A0A284RF26"/>
<dbReference type="OrthoDB" id="2923136at2759"/>
<feature type="compositionally biased region" description="Pro residues" evidence="1">
    <location>
        <begin position="525"/>
        <end position="537"/>
    </location>
</feature>
<dbReference type="EMBL" id="FUEG01000008">
    <property type="protein sequence ID" value="SJL07370.1"/>
    <property type="molecule type" value="Genomic_DNA"/>
</dbReference>
<evidence type="ECO:0000313" key="3">
    <source>
        <dbReference type="Proteomes" id="UP000219338"/>
    </source>
</evidence>
<protein>
    <submittedName>
        <fullName evidence="2">Uncharacterized protein</fullName>
    </submittedName>
</protein>
<feature type="compositionally biased region" description="Low complexity" evidence="1">
    <location>
        <begin position="538"/>
        <end position="568"/>
    </location>
</feature>
<sequence length="568" mass="64646">MALPVELITRILTDSWTDLTSTEEHIKTFRNLSLVSKQWAAIIKEVNSMHSMIPLSYNGGQLYTIKSLSSISNPLLCRTLTFRVEYVVMPQRVVIIVCEPSVAANKGIESILRKLFYGPNTPRHGIHIFVDYLDDSQVHIPSFWIPPQITRLAFLYRYRSWVFDQLPYRRSRYCDCERHTVDRRVDQLSITGGTSDLMKRLITPLNEWNCLSSLITDVDIDLPVSSGISVIRQNDPLQYETVEPDLVPRVMFGDQYSRTYWIHRTYIEDYTNREIPMLEQVIPLGSVGYIDPLTRKFTVLFNAIDPGESSTDARLHSIPSLIESGVTKLIVNPKHSPGPPWDREYASFDPRPFLTALNQMTSFKILDIFGDEHPYIRKCLELVTTTIDSSQYAWFAHLGFRSLRPWMWTETFFFHVPPPHIPGSPWGEFKPPKYKHTSDPHDLISWSHVSTSNDVAHGAGKISSAGHFLSSSTAVMKKCKNAFRAYVLDMTDPWLKKTAKSYRKTHSNTIDINKPVHYHHTPTTPSTPPQPPPPHTPPASHYPSTQNTPAQASAPPPTQNAAARPSKT</sequence>
<reference evidence="3" key="1">
    <citation type="journal article" date="2017" name="Nat. Ecol. Evol.">
        <title>Genome expansion and lineage-specific genetic innovations in the forest pathogenic fungi Armillaria.</title>
        <authorList>
            <person name="Sipos G."/>
            <person name="Prasanna A.N."/>
            <person name="Walter M.C."/>
            <person name="O'Connor E."/>
            <person name="Balint B."/>
            <person name="Krizsan K."/>
            <person name="Kiss B."/>
            <person name="Hess J."/>
            <person name="Varga T."/>
            <person name="Slot J."/>
            <person name="Riley R."/>
            <person name="Boka B."/>
            <person name="Rigling D."/>
            <person name="Barry K."/>
            <person name="Lee J."/>
            <person name="Mihaltcheva S."/>
            <person name="LaButti K."/>
            <person name="Lipzen A."/>
            <person name="Waldron R."/>
            <person name="Moloney N.M."/>
            <person name="Sperisen C."/>
            <person name="Kredics L."/>
            <person name="Vagvoelgyi C."/>
            <person name="Patrignani A."/>
            <person name="Fitzpatrick D."/>
            <person name="Nagy I."/>
            <person name="Doyle S."/>
            <person name="Anderson J.B."/>
            <person name="Grigoriev I.V."/>
            <person name="Gueldener U."/>
            <person name="Muensterkoetter M."/>
            <person name="Nagy L.G."/>
        </authorList>
    </citation>
    <scope>NUCLEOTIDE SEQUENCE [LARGE SCALE GENOMIC DNA]</scope>
    <source>
        <strain evidence="3">C18/9</strain>
    </source>
</reference>
<evidence type="ECO:0000313" key="2">
    <source>
        <dbReference type="EMBL" id="SJL07370.1"/>
    </source>
</evidence>
<organism evidence="2 3">
    <name type="scientific">Armillaria ostoyae</name>
    <name type="common">Armillaria root rot fungus</name>
    <dbReference type="NCBI Taxonomy" id="47428"/>
    <lineage>
        <taxon>Eukaryota</taxon>
        <taxon>Fungi</taxon>
        <taxon>Dikarya</taxon>
        <taxon>Basidiomycota</taxon>
        <taxon>Agaricomycotina</taxon>
        <taxon>Agaricomycetes</taxon>
        <taxon>Agaricomycetidae</taxon>
        <taxon>Agaricales</taxon>
        <taxon>Marasmiineae</taxon>
        <taxon>Physalacriaceae</taxon>
        <taxon>Armillaria</taxon>
    </lineage>
</organism>
<name>A0A284RF26_ARMOS</name>
<accession>A0A284RF26</accession>